<dbReference type="CDD" id="cd18186">
    <property type="entry name" value="BTB_POZ_ZBTB_KLHL-like"/>
    <property type="match status" value="1"/>
</dbReference>
<evidence type="ECO:0000313" key="2">
    <source>
        <dbReference type="EMBL" id="KIM38500.1"/>
    </source>
</evidence>
<protein>
    <recommendedName>
        <fullName evidence="1">BTB domain-containing protein</fullName>
    </recommendedName>
</protein>
<dbReference type="AlphaFoldDB" id="A0A0C3BP94"/>
<proteinExistence type="predicted"/>
<dbReference type="InterPro" id="IPR000210">
    <property type="entry name" value="BTB/POZ_dom"/>
</dbReference>
<dbReference type="EMBL" id="KN831790">
    <property type="protein sequence ID" value="KIM38500.1"/>
    <property type="molecule type" value="Genomic_DNA"/>
</dbReference>
<dbReference type="HOGENOM" id="CLU_033082_3_2_1"/>
<accession>A0A0C3BP94</accession>
<dbReference type="Gene3D" id="3.30.710.10">
    <property type="entry name" value="Potassium Channel Kv1.1, Chain A"/>
    <property type="match status" value="1"/>
</dbReference>
<keyword evidence="3" id="KW-1185">Reference proteome</keyword>
<dbReference type="Pfam" id="PF00651">
    <property type="entry name" value="BTB"/>
    <property type="match status" value="1"/>
</dbReference>
<organism evidence="2 3">
    <name type="scientific">Hebeloma cylindrosporum</name>
    <dbReference type="NCBI Taxonomy" id="76867"/>
    <lineage>
        <taxon>Eukaryota</taxon>
        <taxon>Fungi</taxon>
        <taxon>Dikarya</taxon>
        <taxon>Basidiomycota</taxon>
        <taxon>Agaricomycotina</taxon>
        <taxon>Agaricomycetes</taxon>
        <taxon>Agaricomycetidae</taxon>
        <taxon>Agaricales</taxon>
        <taxon>Agaricineae</taxon>
        <taxon>Hymenogastraceae</taxon>
        <taxon>Hebeloma</taxon>
    </lineage>
</organism>
<sequence>MDNSAPTQDSDIWFEDGNIILEVEKTLFKVHRSILATHSPVFKKIFDEQSQFYQSPTTVPRLTCYDKAAHIKLLLQGVYNTTSFEGKTQCDHLKEAAGMIIMGGKYGVDFLFQRAVKNLSTIFPTTLDKWDQHSQSLVNSLISVAEQVDLIHALTVARVTWILPAAVYGCFAYRKPEEILASKFGNAPSMQTAFLLLFVNHVRLCRRGVSFVASLPAQDCSAKNECDGLTRRFYLDTLTWTSNDPLGFTSEESKKFKELVNQLCSKCSDKCSQAHKDSREAIWSDLPKVYGIGGSWAELKASEGNVASHLQFLAQVKNTASR</sequence>
<dbReference type="PROSITE" id="PS50097">
    <property type="entry name" value="BTB"/>
    <property type="match status" value="1"/>
</dbReference>
<dbReference type="SUPFAM" id="SSF54695">
    <property type="entry name" value="POZ domain"/>
    <property type="match status" value="1"/>
</dbReference>
<dbReference type="Proteomes" id="UP000053424">
    <property type="component" value="Unassembled WGS sequence"/>
</dbReference>
<reference evidence="3" key="2">
    <citation type="submission" date="2015-01" db="EMBL/GenBank/DDBJ databases">
        <title>Evolutionary Origins and Diversification of the Mycorrhizal Mutualists.</title>
        <authorList>
            <consortium name="DOE Joint Genome Institute"/>
            <consortium name="Mycorrhizal Genomics Consortium"/>
            <person name="Kohler A."/>
            <person name="Kuo A."/>
            <person name="Nagy L.G."/>
            <person name="Floudas D."/>
            <person name="Copeland A."/>
            <person name="Barry K.W."/>
            <person name="Cichocki N."/>
            <person name="Veneault-Fourrey C."/>
            <person name="LaButti K."/>
            <person name="Lindquist E.A."/>
            <person name="Lipzen A."/>
            <person name="Lundell T."/>
            <person name="Morin E."/>
            <person name="Murat C."/>
            <person name="Riley R."/>
            <person name="Ohm R."/>
            <person name="Sun H."/>
            <person name="Tunlid A."/>
            <person name="Henrissat B."/>
            <person name="Grigoriev I.V."/>
            <person name="Hibbett D.S."/>
            <person name="Martin F."/>
        </authorList>
    </citation>
    <scope>NUCLEOTIDE SEQUENCE [LARGE SCALE GENOMIC DNA]</scope>
    <source>
        <strain evidence="3">h7</strain>
    </source>
</reference>
<evidence type="ECO:0000259" key="1">
    <source>
        <dbReference type="PROSITE" id="PS50097"/>
    </source>
</evidence>
<dbReference type="InterPro" id="IPR011333">
    <property type="entry name" value="SKP1/BTB/POZ_sf"/>
</dbReference>
<gene>
    <name evidence="2" type="ORF">M413DRAFT_447727</name>
</gene>
<dbReference type="OrthoDB" id="3036049at2759"/>
<name>A0A0C3BP94_HEBCY</name>
<feature type="domain" description="BTB" evidence="1">
    <location>
        <begin position="17"/>
        <end position="80"/>
    </location>
</feature>
<reference evidence="2 3" key="1">
    <citation type="submission" date="2014-04" db="EMBL/GenBank/DDBJ databases">
        <authorList>
            <consortium name="DOE Joint Genome Institute"/>
            <person name="Kuo A."/>
            <person name="Gay G."/>
            <person name="Dore J."/>
            <person name="Kohler A."/>
            <person name="Nagy L.G."/>
            <person name="Floudas D."/>
            <person name="Copeland A."/>
            <person name="Barry K.W."/>
            <person name="Cichocki N."/>
            <person name="Veneault-Fourrey C."/>
            <person name="LaButti K."/>
            <person name="Lindquist E.A."/>
            <person name="Lipzen A."/>
            <person name="Lundell T."/>
            <person name="Morin E."/>
            <person name="Murat C."/>
            <person name="Sun H."/>
            <person name="Tunlid A."/>
            <person name="Henrissat B."/>
            <person name="Grigoriev I.V."/>
            <person name="Hibbett D.S."/>
            <person name="Martin F."/>
            <person name="Nordberg H.P."/>
            <person name="Cantor M.N."/>
            <person name="Hua S.X."/>
        </authorList>
    </citation>
    <scope>NUCLEOTIDE SEQUENCE [LARGE SCALE GENOMIC DNA]</scope>
    <source>
        <strain evidence="3">h7</strain>
    </source>
</reference>
<evidence type="ECO:0000313" key="3">
    <source>
        <dbReference type="Proteomes" id="UP000053424"/>
    </source>
</evidence>